<keyword evidence="3" id="KW-1185">Reference proteome</keyword>
<reference evidence="3" key="1">
    <citation type="journal article" date="2018" name="Nat. Microbiol.">
        <title>Leveraging single-cell genomics to expand the fungal tree of life.</title>
        <authorList>
            <person name="Ahrendt S.R."/>
            <person name="Quandt C.A."/>
            <person name="Ciobanu D."/>
            <person name="Clum A."/>
            <person name="Salamov A."/>
            <person name="Andreopoulos B."/>
            <person name="Cheng J.F."/>
            <person name="Woyke T."/>
            <person name="Pelin A."/>
            <person name="Henrissat B."/>
            <person name="Reynolds N.K."/>
            <person name="Benny G.L."/>
            <person name="Smith M.E."/>
            <person name="James T.Y."/>
            <person name="Grigoriev I.V."/>
        </authorList>
    </citation>
    <scope>NUCLEOTIDE SEQUENCE [LARGE SCALE GENOMIC DNA]</scope>
    <source>
        <strain evidence="3">Baker2002</strain>
    </source>
</reference>
<feature type="non-terminal residue" evidence="2">
    <location>
        <position position="1"/>
    </location>
</feature>
<protein>
    <submittedName>
        <fullName evidence="2">Uncharacterized protein</fullName>
    </submittedName>
</protein>
<evidence type="ECO:0000313" key="2">
    <source>
        <dbReference type="EMBL" id="RKP29965.1"/>
    </source>
</evidence>
<sequence length="156" mass="17827">LERLTKENQSIQNAFKRQDLVRSQEIRKAASLEIKHLRSQIAILQAQNNLLRDETEAEIAKLRSELDIQRNLCISLQEEKDSLLLEVAALTRDAAGSVKASKEIKSEVLMLQDEVKTACSITEIHVRRSMQLERNHKEWVSEAKSPGVIPVFHKSF</sequence>
<organism evidence="2 3">
    <name type="scientific">Metschnikowia bicuspidata</name>
    <dbReference type="NCBI Taxonomy" id="27322"/>
    <lineage>
        <taxon>Eukaryota</taxon>
        <taxon>Fungi</taxon>
        <taxon>Dikarya</taxon>
        <taxon>Ascomycota</taxon>
        <taxon>Saccharomycotina</taxon>
        <taxon>Pichiomycetes</taxon>
        <taxon>Metschnikowiaceae</taxon>
        <taxon>Metschnikowia</taxon>
    </lineage>
</organism>
<dbReference type="Proteomes" id="UP000268321">
    <property type="component" value="Unassembled WGS sequence"/>
</dbReference>
<accession>A0A4P9ZAW7</accession>
<name>A0A4P9ZAW7_9ASCO</name>
<dbReference type="EMBL" id="ML004469">
    <property type="protein sequence ID" value="RKP29965.1"/>
    <property type="molecule type" value="Genomic_DNA"/>
</dbReference>
<keyword evidence="1" id="KW-0175">Coiled coil</keyword>
<feature type="coiled-coil region" evidence="1">
    <location>
        <begin position="27"/>
        <end position="93"/>
    </location>
</feature>
<evidence type="ECO:0000313" key="3">
    <source>
        <dbReference type="Proteomes" id="UP000268321"/>
    </source>
</evidence>
<gene>
    <name evidence="2" type="ORF">METBISCDRAFT_23713</name>
</gene>
<evidence type="ECO:0000256" key="1">
    <source>
        <dbReference type="SAM" id="Coils"/>
    </source>
</evidence>
<proteinExistence type="predicted"/>
<dbReference type="AlphaFoldDB" id="A0A4P9ZAW7"/>